<feature type="region of interest" description="Disordered" evidence="1">
    <location>
        <begin position="486"/>
        <end position="518"/>
    </location>
</feature>
<accession>A0A9W5YK45</accession>
<feature type="compositionally biased region" description="Basic and acidic residues" evidence="1">
    <location>
        <begin position="416"/>
        <end position="425"/>
    </location>
</feature>
<evidence type="ECO:0000256" key="1">
    <source>
        <dbReference type="SAM" id="MobiDB-lite"/>
    </source>
</evidence>
<feature type="region of interest" description="Disordered" evidence="1">
    <location>
        <begin position="85"/>
        <end position="204"/>
    </location>
</feature>
<evidence type="ECO:0000313" key="2">
    <source>
        <dbReference type="EMBL" id="GKZ18674.1"/>
    </source>
</evidence>
<reference evidence="2" key="1">
    <citation type="submission" date="2022-07" db="EMBL/GenBank/DDBJ databases">
        <title>Taxonomy of Aspergillus series Nigri: significant species reduction supported by multi-species coalescent approaches.</title>
        <authorList>
            <person name="Bian C."/>
            <person name="Kusuya Y."/>
            <person name="Sklenar F."/>
            <person name="D'hooge E."/>
            <person name="Yaguchi T."/>
            <person name="Takahashi H."/>
            <person name="Hubka V."/>
        </authorList>
    </citation>
    <scope>NUCLEOTIDE SEQUENCE</scope>
    <source>
        <strain evidence="2">CBS 733.88</strain>
    </source>
</reference>
<feature type="compositionally biased region" description="Polar residues" evidence="1">
    <location>
        <begin position="394"/>
        <end position="407"/>
    </location>
</feature>
<dbReference type="AlphaFoldDB" id="A0A9W5YK45"/>
<dbReference type="EMBL" id="BROQ01000013">
    <property type="protein sequence ID" value="GKZ18674.1"/>
    <property type="molecule type" value="Genomic_DNA"/>
</dbReference>
<name>A0A9W5YK45_9EURO</name>
<sequence length="584" mass="66125">MSGNYDYPPASRRPSRGTRTNDRQQEPPVNRLQHLRELLTSERNRGDLAFARAVETLNQEMDDYRSSRFWDRSSFEQARTALDQHMQQLQERTRQSRANRGSSGPPMRPRPGAPRLQPLSATVANPEESVSDPSRSGSRTPRPRAGRGSDRPNRLRRPRDSNPSSLLDTPVPHLDSPTAMPQQVEDEHQLDRARTKRRKLETDDNREGLQGFRYGQYGQVVPGALRMELTSCDGGTYEPHGESSWPENILRNDASVYCTKSDRCNLVLKHHGESPFCLKKIVIKAPKSGYNSPYVSAELETLSQTITNNLRRIREGMVFVSMSCDEVLARTAAFEVQWESTRPFARHLPGGMQPSQEYLNAYRPPLQSLGRGPVIGHSSDSESDSTDEPGAVEPSTSNVPDSTSEFRVTTEYGEQSDARHDRDDHMDDDELLSITDTDSVPMGRMDEDIICSDSDMSLSDDDSNVSTFTRRQRELSRRIRAMRRRYAAERDGQARRRPYLTMPPPGLRPEGTLGSESPQLMKPHARFFIERNKSMVSIKFDPPPSGRYILVKLWSPHSGKNIDIQSIIAYGYAGTRFFPALSFR</sequence>
<protein>
    <submittedName>
        <fullName evidence="2">Uncharacterized protein</fullName>
    </submittedName>
</protein>
<feature type="region of interest" description="Disordered" evidence="1">
    <location>
        <begin position="364"/>
        <end position="426"/>
    </location>
</feature>
<gene>
    <name evidence="2" type="ORF">AbraCBS73388_001898</name>
</gene>
<evidence type="ECO:0000313" key="3">
    <source>
        <dbReference type="Proteomes" id="UP001143548"/>
    </source>
</evidence>
<dbReference type="Proteomes" id="UP001143548">
    <property type="component" value="Unassembled WGS sequence"/>
</dbReference>
<organism evidence="2 3">
    <name type="scientific">Aspergillus brasiliensis</name>
    <dbReference type="NCBI Taxonomy" id="319629"/>
    <lineage>
        <taxon>Eukaryota</taxon>
        <taxon>Fungi</taxon>
        <taxon>Dikarya</taxon>
        <taxon>Ascomycota</taxon>
        <taxon>Pezizomycotina</taxon>
        <taxon>Eurotiomycetes</taxon>
        <taxon>Eurotiomycetidae</taxon>
        <taxon>Eurotiales</taxon>
        <taxon>Aspergillaceae</taxon>
        <taxon>Aspergillus</taxon>
        <taxon>Aspergillus subgen. Circumdati</taxon>
    </lineage>
</organism>
<comment type="caution">
    <text evidence="2">The sequence shown here is derived from an EMBL/GenBank/DDBJ whole genome shotgun (WGS) entry which is preliminary data.</text>
</comment>
<feature type="compositionally biased region" description="Low complexity" evidence="1">
    <location>
        <begin position="131"/>
        <end position="140"/>
    </location>
</feature>
<feature type="region of interest" description="Disordered" evidence="1">
    <location>
        <begin position="1"/>
        <end position="32"/>
    </location>
</feature>
<proteinExistence type="predicted"/>